<keyword evidence="2" id="KW-1185">Reference proteome</keyword>
<dbReference type="Proteomes" id="UP000314294">
    <property type="component" value="Unassembled WGS sequence"/>
</dbReference>
<evidence type="ECO:0000313" key="1">
    <source>
        <dbReference type="EMBL" id="TNN50106.1"/>
    </source>
</evidence>
<evidence type="ECO:0000313" key="2">
    <source>
        <dbReference type="Proteomes" id="UP000314294"/>
    </source>
</evidence>
<dbReference type="EMBL" id="SRLO01000631">
    <property type="protein sequence ID" value="TNN50106.1"/>
    <property type="molecule type" value="Genomic_DNA"/>
</dbReference>
<comment type="caution">
    <text evidence="1">The sequence shown here is derived from an EMBL/GenBank/DDBJ whole genome shotgun (WGS) entry which is preliminary data.</text>
</comment>
<name>A0A4Z2G988_9TELE</name>
<sequence>MDCATLLSPLKYRPRARYPSVFREGRREKEGMTFSKGALVLIEKGAAGSKPRLTWESTPCTGLCGSIGFLFCPLPIRLYPQQT</sequence>
<reference evidence="1 2" key="1">
    <citation type="submission" date="2019-03" db="EMBL/GenBank/DDBJ databases">
        <title>First draft genome of Liparis tanakae, snailfish: a comprehensive survey of snailfish specific genes.</title>
        <authorList>
            <person name="Kim W."/>
            <person name="Song I."/>
            <person name="Jeong J.-H."/>
            <person name="Kim D."/>
            <person name="Kim S."/>
            <person name="Ryu S."/>
            <person name="Song J.Y."/>
            <person name="Lee S.K."/>
        </authorList>
    </citation>
    <scope>NUCLEOTIDE SEQUENCE [LARGE SCALE GENOMIC DNA]</scope>
    <source>
        <tissue evidence="1">Muscle</tissue>
    </source>
</reference>
<organism evidence="1 2">
    <name type="scientific">Liparis tanakae</name>
    <name type="common">Tanaka's snailfish</name>
    <dbReference type="NCBI Taxonomy" id="230148"/>
    <lineage>
        <taxon>Eukaryota</taxon>
        <taxon>Metazoa</taxon>
        <taxon>Chordata</taxon>
        <taxon>Craniata</taxon>
        <taxon>Vertebrata</taxon>
        <taxon>Euteleostomi</taxon>
        <taxon>Actinopterygii</taxon>
        <taxon>Neopterygii</taxon>
        <taxon>Teleostei</taxon>
        <taxon>Neoteleostei</taxon>
        <taxon>Acanthomorphata</taxon>
        <taxon>Eupercaria</taxon>
        <taxon>Perciformes</taxon>
        <taxon>Cottioidei</taxon>
        <taxon>Cottales</taxon>
        <taxon>Liparidae</taxon>
        <taxon>Liparis</taxon>
    </lineage>
</organism>
<proteinExistence type="predicted"/>
<accession>A0A4Z2G988</accession>
<protein>
    <submittedName>
        <fullName evidence="1">Uncharacterized protein</fullName>
    </submittedName>
</protein>
<dbReference type="AlphaFoldDB" id="A0A4Z2G988"/>
<gene>
    <name evidence="1" type="ORF">EYF80_039712</name>
</gene>